<keyword evidence="3" id="KW-0460">Magnesium</keyword>
<dbReference type="Pfam" id="PF00293">
    <property type="entry name" value="NUDIX"/>
    <property type="match status" value="1"/>
</dbReference>
<organism evidence="7 8">
    <name type="scientific">Phototrophicus methaneseepsis</name>
    <dbReference type="NCBI Taxonomy" id="2710758"/>
    <lineage>
        <taxon>Bacteria</taxon>
        <taxon>Bacillati</taxon>
        <taxon>Chloroflexota</taxon>
        <taxon>Candidatus Thermofontia</taxon>
        <taxon>Phototrophicales</taxon>
        <taxon>Phototrophicaceae</taxon>
        <taxon>Phototrophicus</taxon>
    </lineage>
</organism>
<dbReference type="SUPFAM" id="SSF55729">
    <property type="entry name" value="Acyl-CoA N-acyltransferases (Nat)"/>
    <property type="match status" value="1"/>
</dbReference>
<dbReference type="GO" id="GO:0016747">
    <property type="term" value="F:acyltransferase activity, transferring groups other than amino-acyl groups"/>
    <property type="evidence" value="ECO:0007669"/>
    <property type="project" value="InterPro"/>
</dbReference>
<dbReference type="PROSITE" id="PS00893">
    <property type="entry name" value="NUDIX_BOX"/>
    <property type="match status" value="1"/>
</dbReference>
<feature type="domain" description="Nudix hydrolase" evidence="6">
    <location>
        <begin position="39"/>
        <end position="165"/>
    </location>
</feature>
<evidence type="ECO:0000259" key="5">
    <source>
        <dbReference type="PROSITE" id="PS51186"/>
    </source>
</evidence>
<dbReference type="InterPro" id="IPR015797">
    <property type="entry name" value="NUDIX_hydrolase-like_dom_sf"/>
</dbReference>
<dbReference type="InterPro" id="IPR020084">
    <property type="entry name" value="NUDIX_hydrolase_CS"/>
</dbReference>
<dbReference type="InterPro" id="IPR000182">
    <property type="entry name" value="GNAT_dom"/>
</dbReference>
<protein>
    <submittedName>
        <fullName evidence="7">GNAT family N-acetyltransferase</fullName>
    </submittedName>
</protein>
<dbReference type="KEGG" id="pmet:G4Y79_10360"/>
<dbReference type="SUPFAM" id="SSF55811">
    <property type="entry name" value="Nudix"/>
    <property type="match status" value="1"/>
</dbReference>
<keyword evidence="2 4" id="KW-0378">Hydrolase</keyword>
<dbReference type="CDD" id="cd04301">
    <property type="entry name" value="NAT_SF"/>
    <property type="match status" value="1"/>
</dbReference>
<dbReference type="PANTHER" id="PTHR43222">
    <property type="entry name" value="NUDIX HYDROLASE 23"/>
    <property type="match status" value="1"/>
</dbReference>
<dbReference type="PROSITE" id="PS51462">
    <property type="entry name" value="NUDIX"/>
    <property type="match status" value="1"/>
</dbReference>
<dbReference type="AlphaFoldDB" id="A0A7S8EDB7"/>
<dbReference type="Gene3D" id="3.90.79.10">
    <property type="entry name" value="Nucleoside Triphosphate Pyrophosphohydrolase"/>
    <property type="match status" value="1"/>
</dbReference>
<dbReference type="PANTHER" id="PTHR43222:SF2">
    <property type="entry name" value="NUDIX HYDROLASE 23, CHLOROPLASTIC"/>
    <property type="match status" value="1"/>
</dbReference>
<dbReference type="InterPro" id="IPR020476">
    <property type="entry name" value="Nudix_hydrolase"/>
</dbReference>
<dbReference type="GO" id="GO:0016787">
    <property type="term" value="F:hydrolase activity"/>
    <property type="evidence" value="ECO:0007669"/>
    <property type="project" value="UniProtKB-KW"/>
</dbReference>
<evidence type="ECO:0000256" key="2">
    <source>
        <dbReference type="ARBA" id="ARBA00022801"/>
    </source>
</evidence>
<evidence type="ECO:0000256" key="1">
    <source>
        <dbReference type="ARBA" id="ARBA00001946"/>
    </source>
</evidence>
<dbReference type="Pfam" id="PF00583">
    <property type="entry name" value="Acetyltransf_1"/>
    <property type="match status" value="1"/>
</dbReference>
<dbReference type="Proteomes" id="UP000594468">
    <property type="component" value="Chromosome"/>
</dbReference>
<comment type="similarity">
    <text evidence="4">Belongs to the Nudix hydrolase family.</text>
</comment>
<gene>
    <name evidence="7" type="ORF">G4Y79_10360</name>
</gene>
<keyword evidence="7" id="KW-0808">Transferase</keyword>
<proteinExistence type="inferred from homology"/>
<dbReference type="InterPro" id="IPR000086">
    <property type="entry name" value="NUDIX_hydrolase_dom"/>
</dbReference>
<accession>A0A7S8EDB7</accession>
<dbReference type="EMBL" id="CP062983">
    <property type="protein sequence ID" value="QPC84754.1"/>
    <property type="molecule type" value="Genomic_DNA"/>
</dbReference>
<feature type="domain" description="N-acetyltransferase" evidence="5">
    <location>
        <begin position="181"/>
        <end position="323"/>
    </location>
</feature>
<dbReference type="PRINTS" id="PR00502">
    <property type="entry name" value="NUDIXFAMILY"/>
</dbReference>
<evidence type="ECO:0000256" key="3">
    <source>
        <dbReference type="ARBA" id="ARBA00022842"/>
    </source>
</evidence>
<evidence type="ECO:0000313" key="7">
    <source>
        <dbReference type="EMBL" id="QPC84754.1"/>
    </source>
</evidence>
<evidence type="ECO:0000256" key="4">
    <source>
        <dbReference type="RuleBase" id="RU003476"/>
    </source>
</evidence>
<dbReference type="RefSeq" id="WP_195172817.1">
    <property type="nucleotide sequence ID" value="NZ_CP062983.1"/>
</dbReference>
<reference evidence="7 8" key="1">
    <citation type="submission" date="2020-02" db="EMBL/GenBank/DDBJ databases">
        <authorList>
            <person name="Zheng R.K."/>
            <person name="Sun C.M."/>
        </authorList>
    </citation>
    <scope>NUCLEOTIDE SEQUENCE [LARGE SCALE GENOMIC DNA]</scope>
    <source>
        <strain evidence="8">rifampicinis</strain>
    </source>
</reference>
<dbReference type="InterPro" id="IPR016181">
    <property type="entry name" value="Acyl_CoA_acyltransferase"/>
</dbReference>
<evidence type="ECO:0000313" key="8">
    <source>
        <dbReference type="Proteomes" id="UP000594468"/>
    </source>
</evidence>
<dbReference type="PROSITE" id="PS51186">
    <property type="entry name" value="GNAT"/>
    <property type="match status" value="1"/>
</dbReference>
<keyword evidence="8" id="KW-1185">Reference proteome</keyword>
<evidence type="ECO:0000259" key="6">
    <source>
        <dbReference type="PROSITE" id="PS51462"/>
    </source>
</evidence>
<comment type="cofactor">
    <cofactor evidence="1">
        <name>Mg(2+)</name>
        <dbReference type="ChEBI" id="CHEBI:18420"/>
    </cofactor>
</comment>
<name>A0A7S8EDB7_9CHLR</name>
<sequence>MPSQKPVYCPICGHTLTEREEGGRLRPACDNCGYVHFVNPVPGVGMLIEMDGGVVLIKRRNPPNQGKWTLPSGFVEADESAEEAAVREAEEETGLKTEIIELAAINSFPEGPPVSGIMVFYRMRPIGGQLQAGDDATEARVFAPDELPLLPFRTHREMIAEWLENHVERSANMPIHKPASIHIRLTQSSDAEQVMGLLALIPANRHLTDEEWAAVRLRLQESPLVEVYVAETTDSPSLIVGCCALSVVRGLTEGGGLLNDMAVLPLYQRRGVGAELLEVVMRRAGELNLRTLWVNTHRANDQARAFYAKLGFRTGEMMRLKIR</sequence>
<dbReference type="Gene3D" id="3.40.630.30">
    <property type="match status" value="1"/>
</dbReference>